<dbReference type="InterPro" id="IPR009780">
    <property type="entry name" value="DUF1344"/>
</dbReference>
<dbReference type="EMBL" id="CP036532">
    <property type="protein sequence ID" value="QBK31539.1"/>
    <property type="molecule type" value="Genomic_DNA"/>
</dbReference>
<feature type="chain" id="PRO_5020382360" evidence="1">
    <location>
        <begin position="25"/>
        <end position="84"/>
    </location>
</feature>
<gene>
    <name evidence="2" type="ORF">E0E05_13530</name>
</gene>
<dbReference type="Pfam" id="PF07076">
    <property type="entry name" value="DUF1344"/>
    <property type="match status" value="1"/>
</dbReference>
<protein>
    <submittedName>
        <fullName evidence="2">DUF1344 domain-containing protein</fullName>
    </submittedName>
</protein>
<dbReference type="OrthoDB" id="7872012at2"/>
<name>A0A4P6V443_9HYPH</name>
<reference evidence="2 3" key="1">
    <citation type="journal article" date="2017" name="Int. J. Syst. Evol. Microbiol.">
        <title>Roseitalea porphyridii gen. nov., sp. nov., isolated from a red alga, and reclassification of Hoeflea suaedae Chung et al. 2013 as Pseudohoeflea suaedae gen. nov., comb. nov.</title>
        <authorList>
            <person name="Hyeon J.W."/>
            <person name="Jeong S.E."/>
            <person name="Baek K."/>
            <person name="Jeon C.O."/>
        </authorList>
    </citation>
    <scope>NUCLEOTIDE SEQUENCE [LARGE SCALE GENOMIC DNA]</scope>
    <source>
        <strain evidence="2 3">MA7-20</strain>
    </source>
</reference>
<dbReference type="GeneID" id="90768325"/>
<evidence type="ECO:0000313" key="2">
    <source>
        <dbReference type="EMBL" id="QBK31539.1"/>
    </source>
</evidence>
<dbReference type="Proteomes" id="UP000293719">
    <property type="component" value="Chromosome"/>
</dbReference>
<evidence type="ECO:0000313" key="3">
    <source>
        <dbReference type="Proteomes" id="UP000293719"/>
    </source>
</evidence>
<organism evidence="2 3">
    <name type="scientific">Roseitalea porphyridii</name>
    <dbReference type="NCBI Taxonomy" id="1852022"/>
    <lineage>
        <taxon>Bacteria</taxon>
        <taxon>Pseudomonadati</taxon>
        <taxon>Pseudomonadota</taxon>
        <taxon>Alphaproteobacteria</taxon>
        <taxon>Hyphomicrobiales</taxon>
        <taxon>Ahrensiaceae</taxon>
        <taxon>Roseitalea</taxon>
    </lineage>
</organism>
<accession>A0A4P6V443</accession>
<proteinExistence type="predicted"/>
<feature type="signal peptide" evidence="1">
    <location>
        <begin position="1"/>
        <end position="24"/>
    </location>
</feature>
<dbReference type="KEGG" id="rpod:E0E05_13530"/>
<keyword evidence="3" id="KW-1185">Reference proteome</keyword>
<sequence length="84" mass="8665">MMKRTLTAAMAAAALMGTALYAHAGEGEGVVASIDPETRMVVLEDGSTWTAAEEVDLSGVAPGDMISVVYTDGTTTLTEVTKVE</sequence>
<dbReference type="RefSeq" id="WP_131617199.1">
    <property type="nucleotide sequence ID" value="NZ_CP036532.1"/>
</dbReference>
<keyword evidence="1" id="KW-0732">Signal</keyword>
<evidence type="ECO:0000256" key="1">
    <source>
        <dbReference type="SAM" id="SignalP"/>
    </source>
</evidence>
<dbReference type="AlphaFoldDB" id="A0A4P6V443"/>